<dbReference type="GO" id="GO:0046872">
    <property type="term" value="F:metal ion binding"/>
    <property type="evidence" value="ECO:0007669"/>
    <property type="project" value="UniProtKB-KW"/>
</dbReference>
<evidence type="ECO:0000256" key="1">
    <source>
        <dbReference type="ARBA" id="ARBA00022723"/>
    </source>
</evidence>
<sequence>MPESSIVMPEVPLADYATPSTPGVVEATSKYAKTHTVCLMEYHGAFTWGPDVWAAYMAMERLEYTAQITYLLERRDGLRELPDDEIVKLVSMRPQYGL</sequence>
<evidence type="ECO:0000256" key="2">
    <source>
        <dbReference type="ARBA" id="ARBA00023239"/>
    </source>
</evidence>
<dbReference type="Proteomes" id="UP000226191">
    <property type="component" value="Unassembled WGS sequence"/>
</dbReference>
<dbReference type="AlphaFoldDB" id="A0A2B7IFU4"/>
<dbReference type="InterPro" id="IPR050197">
    <property type="entry name" value="Aldolase_class_II_sugar_metab"/>
</dbReference>
<dbReference type="GO" id="GO:0016832">
    <property type="term" value="F:aldehyde-lyase activity"/>
    <property type="evidence" value="ECO:0007669"/>
    <property type="project" value="TreeGrafter"/>
</dbReference>
<dbReference type="Proteomes" id="UP000256621">
    <property type="component" value="Chromosome"/>
</dbReference>
<dbReference type="EMBL" id="CP031442">
    <property type="protein sequence ID" value="AXM06502.1"/>
    <property type="molecule type" value="Genomic_DNA"/>
</dbReference>
<dbReference type="InterPro" id="IPR001303">
    <property type="entry name" value="Aldolase_II/adducin_N"/>
</dbReference>
<keyword evidence="1" id="KW-0479">Metal-binding</keyword>
<gene>
    <name evidence="5" type="ORF">B1B09_00320</name>
    <name evidence="4" type="ORF">DXN06_04600</name>
</gene>
<keyword evidence="2" id="KW-0456">Lyase</keyword>
<dbReference type="EMBL" id="MVCE01000001">
    <property type="protein sequence ID" value="PGF36143.1"/>
    <property type="molecule type" value="Genomic_DNA"/>
</dbReference>
<dbReference type="SUPFAM" id="SSF53639">
    <property type="entry name" value="AraD/HMP-PK domain-like"/>
    <property type="match status" value="1"/>
</dbReference>
<reference evidence="4 7" key="2">
    <citation type="submission" date="2018-08" db="EMBL/GenBank/DDBJ databases">
        <title>Genome sequencing of Cutibacterium acnes KCOM 1315.</title>
        <authorList>
            <person name="Kook J.-K."/>
            <person name="Park S.-N."/>
            <person name="Lim Y.K."/>
        </authorList>
    </citation>
    <scope>NUCLEOTIDE SEQUENCE [LARGE SCALE GENOMIC DNA]</scope>
    <source>
        <strain evidence="4 7">KCOM 1315</strain>
    </source>
</reference>
<evidence type="ECO:0000313" key="4">
    <source>
        <dbReference type="EMBL" id="AXM06502.1"/>
    </source>
</evidence>
<accession>A0A2B7IFU4</accession>
<dbReference type="PANTHER" id="PTHR22789:SF0">
    <property type="entry name" value="3-OXO-TETRONATE 4-PHOSPHATE DECARBOXYLASE-RELATED"/>
    <property type="match status" value="1"/>
</dbReference>
<reference evidence="5 6" key="1">
    <citation type="submission" date="2017-02" db="EMBL/GenBank/DDBJ databases">
        <title>Prevalence of linear plasmids in Cutibacterium acnes isolates obtained from cancerous prostatic tissue.</title>
        <authorList>
            <person name="Davidsson S."/>
            <person name="Bruggemann H."/>
        </authorList>
    </citation>
    <scope>NUCLEOTIDE SEQUENCE [LARGE SCALE GENOMIC DNA]</scope>
    <source>
        <strain evidence="5 6">11-78</strain>
    </source>
</reference>
<evidence type="ECO:0000313" key="7">
    <source>
        <dbReference type="Proteomes" id="UP000256621"/>
    </source>
</evidence>
<proteinExistence type="predicted"/>
<evidence type="ECO:0000259" key="3">
    <source>
        <dbReference type="Pfam" id="PF00596"/>
    </source>
</evidence>
<dbReference type="Pfam" id="PF00596">
    <property type="entry name" value="Aldolase_II"/>
    <property type="match status" value="1"/>
</dbReference>
<evidence type="ECO:0000313" key="6">
    <source>
        <dbReference type="Proteomes" id="UP000226191"/>
    </source>
</evidence>
<organism evidence="5 6">
    <name type="scientific">Cutibacterium acnes</name>
    <name type="common">Propionibacterium acnes</name>
    <dbReference type="NCBI Taxonomy" id="1747"/>
    <lineage>
        <taxon>Bacteria</taxon>
        <taxon>Bacillati</taxon>
        <taxon>Actinomycetota</taxon>
        <taxon>Actinomycetes</taxon>
        <taxon>Propionibacteriales</taxon>
        <taxon>Propionibacteriaceae</taxon>
        <taxon>Cutibacterium</taxon>
    </lineage>
</organism>
<protein>
    <submittedName>
        <fullName evidence="5">Aldolase</fullName>
    </submittedName>
</protein>
<dbReference type="GO" id="GO:0019323">
    <property type="term" value="P:pentose catabolic process"/>
    <property type="evidence" value="ECO:0007669"/>
    <property type="project" value="TreeGrafter"/>
</dbReference>
<dbReference type="Gene3D" id="3.40.225.10">
    <property type="entry name" value="Class II aldolase/adducin N-terminal domain"/>
    <property type="match status" value="1"/>
</dbReference>
<dbReference type="PANTHER" id="PTHR22789">
    <property type="entry name" value="FUCULOSE PHOSPHATE ALDOLASE"/>
    <property type="match status" value="1"/>
</dbReference>
<feature type="domain" description="Class II aldolase/adducin N-terminal" evidence="3">
    <location>
        <begin position="8"/>
        <end position="69"/>
    </location>
</feature>
<dbReference type="GO" id="GO:0005829">
    <property type="term" value="C:cytosol"/>
    <property type="evidence" value="ECO:0007669"/>
    <property type="project" value="TreeGrafter"/>
</dbReference>
<evidence type="ECO:0000313" key="5">
    <source>
        <dbReference type="EMBL" id="PGF36143.1"/>
    </source>
</evidence>
<name>A0A2B7IFU4_CUTAC</name>
<dbReference type="OrthoDB" id="9786287at2"/>
<dbReference type="InterPro" id="IPR036409">
    <property type="entry name" value="Aldolase_II/adducin_N_sf"/>
</dbReference>